<accession>A0A8J2RUC5</accession>
<gene>
    <name evidence="2" type="ORF">DGAL_LOCUS12033</name>
</gene>
<reference evidence="2" key="1">
    <citation type="submission" date="2021-11" db="EMBL/GenBank/DDBJ databases">
        <authorList>
            <person name="Schell T."/>
        </authorList>
    </citation>
    <scope>NUCLEOTIDE SEQUENCE</scope>
    <source>
        <strain evidence="2">M5</strain>
    </source>
</reference>
<dbReference type="PANTHER" id="PTHR33099:SF7">
    <property type="entry name" value="MYND-TYPE DOMAIN-CONTAINING PROTEIN"/>
    <property type="match status" value="1"/>
</dbReference>
<feature type="region of interest" description="Disordered" evidence="1">
    <location>
        <begin position="270"/>
        <end position="300"/>
    </location>
</feature>
<name>A0A8J2RUC5_9CRUS</name>
<keyword evidence="3" id="KW-1185">Reference proteome</keyword>
<dbReference type="PANTHER" id="PTHR33099">
    <property type="entry name" value="FE2OG DIOXYGENASE DOMAIN-CONTAINING PROTEIN"/>
    <property type="match status" value="1"/>
</dbReference>
<organism evidence="2 3">
    <name type="scientific">Daphnia galeata</name>
    <dbReference type="NCBI Taxonomy" id="27404"/>
    <lineage>
        <taxon>Eukaryota</taxon>
        <taxon>Metazoa</taxon>
        <taxon>Ecdysozoa</taxon>
        <taxon>Arthropoda</taxon>
        <taxon>Crustacea</taxon>
        <taxon>Branchiopoda</taxon>
        <taxon>Diplostraca</taxon>
        <taxon>Cladocera</taxon>
        <taxon>Anomopoda</taxon>
        <taxon>Daphniidae</taxon>
        <taxon>Daphnia</taxon>
    </lineage>
</organism>
<dbReference type="OrthoDB" id="5971311at2759"/>
<sequence>MDSSDDFESETDDSEADEELVPTDNEAIQRQVRPPLLEFTAVWMLLNKTALNGIQVKKLGHIHLPVSLQDVTKLKGIADNGINGTKFTRAFDPSLTQAWEIDSSNLLENIDLPSLVTDHLQLPTDKAMNIQAKLTKLILYEEGGRYERNHNNSEKKFGTFGTAILQLPVEGGYKGGSLKVGSEEKSGLLFDNHQNSDARFYLSAFYGSFEYFVMPITQGWQLTLVFDLVWTNTKIVKPYDTSVSIVALREIENATNQWITLNKDNSSMEISKQPSAEDKVEGVSSPKPSKIISNESDDDCHNRNSLSSALKWKDLVRQQLSRDLHQIIEFWCTKPQRLWIGDLDLGNERPALRLLRLCITLRTREGGLAILNAIGSYFDAPKSKDEVSSSPQLFEGIQNEQVAKAIAEFSLKIADFDECADLIKRMISPNRLARQFGPIIKLIQSFLDMDCIRGAIMIGDCVEASIVKVGKFPPLEQSAVKAYIDWILSLETYSEDPNEERIASFITFFSKLQLSLQCYLVLHLESQDISRYCIKSFQSTFEELCKALVDEFHVAPSVEDVIVNLISLYVRLENSKWLRRLIHKICPYGSNGMFPNERSEDVNTRQMLLKKLALSEEIWTLATSSQLGKLALTPFVRSYFKLLLAKLSVINKKEEQSPTSQMDPIDETLLRDLSSCLQLVIRMQSNPLMSEDSWWTDEILEQLVLLSADQLWYLLDDINKSKSKILNSDPCFDKITSCLCTSMVDRMKMSTKVMSRPETILNAVTYFIELCDESLVNSILYSICAREVITPWDKYSKYELFNNLLNSSDVWSKLSGTINCDILNSCTDLVLKWISQILRTLDSKNIYHLNELSNIYKCAKFFILIETKRYDLPYKQKASRLAPAFRLLSEKLSPSTLLRMLDCVYNPAMEDEPLTNQPFERIPVCLNWCRDVCKLLFSVDVWFLSNLAEDAAKIVDWLFWLDDDRSWALFTDKICASCCFEKTGYFVRVFLLNVRIQEAITDNPLAFTAFIRIADDWSNTWKSLSDFSWKMPKAIVPDHPEVESFLRSSEKTLRYTNFTDSQQMNNLATDLEQNGSFMGFSVSVTPDAKVPCCEIVKTREYYTRVTRDFKRMKLESDGLVKLRLKISQMRAKKLKAKRSTSIGVSSTFVPPAKRRTL</sequence>
<comment type="caution">
    <text evidence="2">The sequence shown here is derived from an EMBL/GenBank/DDBJ whole genome shotgun (WGS) entry which is preliminary data.</text>
</comment>
<feature type="compositionally biased region" description="Acidic residues" evidence="1">
    <location>
        <begin position="1"/>
        <end position="21"/>
    </location>
</feature>
<proteinExistence type="predicted"/>
<evidence type="ECO:0000313" key="2">
    <source>
        <dbReference type="EMBL" id="CAH0108637.1"/>
    </source>
</evidence>
<protein>
    <submittedName>
        <fullName evidence="2">Uncharacterized protein</fullName>
    </submittedName>
</protein>
<dbReference type="EMBL" id="CAKKLH010000286">
    <property type="protein sequence ID" value="CAH0108637.1"/>
    <property type="molecule type" value="Genomic_DNA"/>
</dbReference>
<evidence type="ECO:0000256" key="1">
    <source>
        <dbReference type="SAM" id="MobiDB-lite"/>
    </source>
</evidence>
<dbReference type="Proteomes" id="UP000789390">
    <property type="component" value="Unassembled WGS sequence"/>
</dbReference>
<dbReference type="AlphaFoldDB" id="A0A8J2RUC5"/>
<evidence type="ECO:0000313" key="3">
    <source>
        <dbReference type="Proteomes" id="UP000789390"/>
    </source>
</evidence>
<feature type="region of interest" description="Disordered" evidence="1">
    <location>
        <begin position="1"/>
        <end position="27"/>
    </location>
</feature>